<name>D7FTM9_ECTSI</name>
<accession>D7FTM9</accession>
<feature type="compositionally biased region" description="Low complexity" evidence="1">
    <location>
        <begin position="236"/>
        <end position="247"/>
    </location>
</feature>
<organism evidence="2 3">
    <name type="scientific">Ectocarpus siliculosus</name>
    <name type="common">Brown alga</name>
    <name type="synonym">Conferva siliculosa</name>
    <dbReference type="NCBI Taxonomy" id="2880"/>
    <lineage>
        <taxon>Eukaryota</taxon>
        <taxon>Sar</taxon>
        <taxon>Stramenopiles</taxon>
        <taxon>Ochrophyta</taxon>
        <taxon>PX clade</taxon>
        <taxon>Phaeophyceae</taxon>
        <taxon>Ectocarpales</taxon>
        <taxon>Ectocarpaceae</taxon>
        <taxon>Ectocarpus</taxon>
    </lineage>
</organism>
<dbReference type="EMBL" id="FN649741">
    <property type="protein sequence ID" value="CBJ31420.1"/>
    <property type="molecule type" value="Genomic_DNA"/>
</dbReference>
<evidence type="ECO:0000256" key="1">
    <source>
        <dbReference type="SAM" id="MobiDB-lite"/>
    </source>
</evidence>
<keyword evidence="3" id="KW-1185">Reference proteome</keyword>
<reference evidence="2 3" key="1">
    <citation type="journal article" date="2010" name="Nature">
        <title>The Ectocarpus genome and the independent evolution of multicellularity in brown algae.</title>
        <authorList>
            <person name="Cock J.M."/>
            <person name="Sterck L."/>
            <person name="Rouze P."/>
            <person name="Scornet D."/>
            <person name="Allen A.E."/>
            <person name="Amoutzias G."/>
            <person name="Anthouard V."/>
            <person name="Artiguenave F."/>
            <person name="Aury J.M."/>
            <person name="Badger J.H."/>
            <person name="Beszteri B."/>
            <person name="Billiau K."/>
            <person name="Bonnet E."/>
            <person name="Bothwell J.H."/>
            <person name="Bowler C."/>
            <person name="Boyen C."/>
            <person name="Brownlee C."/>
            <person name="Carrano C.J."/>
            <person name="Charrier B."/>
            <person name="Cho G.Y."/>
            <person name="Coelho S.M."/>
            <person name="Collen J."/>
            <person name="Corre E."/>
            <person name="Da Silva C."/>
            <person name="Delage L."/>
            <person name="Delaroque N."/>
            <person name="Dittami S.M."/>
            <person name="Doulbeau S."/>
            <person name="Elias M."/>
            <person name="Farnham G."/>
            <person name="Gachon C.M."/>
            <person name="Gschloessl B."/>
            <person name="Heesch S."/>
            <person name="Jabbari K."/>
            <person name="Jubin C."/>
            <person name="Kawai H."/>
            <person name="Kimura K."/>
            <person name="Kloareg B."/>
            <person name="Kupper F.C."/>
            <person name="Lang D."/>
            <person name="Le Bail A."/>
            <person name="Leblanc C."/>
            <person name="Lerouge P."/>
            <person name="Lohr M."/>
            <person name="Lopez P.J."/>
            <person name="Martens C."/>
            <person name="Maumus F."/>
            <person name="Michel G."/>
            <person name="Miranda-Saavedra D."/>
            <person name="Morales J."/>
            <person name="Moreau H."/>
            <person name="Motomura T."/>
            <person name="Nagasato C."/>
            <person name="Napoli C.A."/>
            <person name="Nelson D.R."/>
            <person name="Nyvall-Collen P."/>
            <person name="Peters A.F."/>
            <person name="Pommier C."/>
            <person name="Potin P."/>
            <person name="Poulain J."/>
            <person name="Quesneville H."/>
            <person name="Read B."/>
            <person name="Rensing S.A."/>
            <person name="Ritter A."/>
            <person name="Rousvoal S."/>
            <person name="Samanta M."/>
            <person name="Samson G."/>
            <person name="Schroeder D.C."/>
            <person name="Segurens B."/>
            <person name="Strittmatter M."/>
            <person name="Tonon T."/>
            <person name="Tregear J.W."/>
            <person name="Valentin K."/>
            <person name="von Dassow P."/>
            <person name="Yamagishi T."/>
            <person name="Van de Peer Y."/>
            <person name="Wincker P."/>
        </authorList>
    </citation>
    <scope>NUCLEOTIDE SEQUENCE [LARGE SCALE GENOMIC DNA]</scope>
    <source>
        <strain evidence="3">Ec32 / CCAP1310/4</strain>
    </source>
</reference>
<protein>
    <submittedName>
        <fullName evidence="2">Uncharacterized protein</fullName>
    </submittedName>
</protein>
<gene>
    <name evidence="2" type="ORF">Esi_0252_0035</name>
</gene>
<sequence>MAPTCSNIAIALRQAGPPREWKDGSTTLLHAGSQPGALHRASDGPNADQVDEELQQATTGATSGTLSTATSTPQTHPSPLSSPVAEAVPTGEEAGIQDSQRDESPLGFMFRPELDKSGVVAVVSEILCRPGFTVGPDDERRLKRSVESGRIDVHNMSRLLRWLAGRRAARELSERGIEFVVPRAQPYTSGQGMTRLMEEVVARGHPAGTNFVVCFSSRFDACSAAIRGRLINEDVPVSPSDSVSDAPTTAEPGPSCAGAVAVDPPLGGTMTRAKAFAACGWPSGLTRGENATGRCLQRGSFRGTTRV</sequence>
<proteinExistence type="predicted"/>
<feature type="compositionally biased region" description="Low complexity" evidence="1">
    <location>
        <begin position="55"/>
        <end position="72"/>
    </location>
</feature>
<evidence type="ECO:0000313" key="2">
    <source>
        <dbReference type="EMBL" id="CBJ31420.1"/>
    </source>
</evidence>
<feature type="region of interest" description="Disordered" evidence="1">
    <location>
        <begin position="11"/>
        <end position="108"/>
    </location>
</feature>
<evidence type="ECO:0000313" key="3">
    <source>
        <dbReference type="Proteomes" id="UP000002630"/>
    </source>
</evidence>
<dbReference type="Proteomes" id="UP000002630">
    <property type="component" value="Linkage Group LG16"/>
</dbReference>
<dbReference type="InParanoid" id="D7FTM9"/>
<dbReference type="AlphaFoldDB" id="D7FTM9"/>
<feature type="region of interest" description="Disordered" evidence="1">
    <location>
        <begin position="236"/>
        <end position="258"/>
    </location>
</feature>
<dbReference type="EMBL" id="FN648434">
    <property type="protein sequence ID" value="CBJ31420.1"/>
    <property type="molecule type" value="Genomic_DNA"/>
</dbReference>